<organism evidence="5 6">
    <name type="scientific">Dictyobacter aurantiacus</name>
    <dbReference type="NCBI Taxonomy" id="1936993"/>
    <lineage>
        <taxon>Bacteria</taxon>
        <taxon>Bacillati</taxon>
        <taxon>Chloroflexota</taxon>
        <taxon>Ktedonobacteria</taxon>
        <taxon>Ktedonobacterales</taxon>
        <taxon>Dictyobacteraceae</taxon>
        <taxon>Dictyobacter</taxon>
    </lineage>
</organism>
<dbReference type="RefSeq" id="WP_126595106.1">
    <property type="nucleotide sequence ID" value="NZ_BIFQ01000001.1"/>
</dbReference>
<protein>
    <submittedName>
        <fullName evidence="5">Peptide ABC transporter substrate-binding protein</fullName>
    </submittedName>
</protein>
<dbReference type="PANTHER" id="PTHR30290">
    <property type="entry name" value="PERIPLASMIC BINDING COMPONENT OF ABC TRANSPORTER"/>
    <property type="match status" value="1"/>
</dbReference>
<dbReference type="Gene3D" id="3.10.105.10">
    <property type="entry name" value="Dipeptide-binding Protein, Domain 3"/>
    <property type="match status" value="1"/>
</dbReference>
<dbReference type="SUPFAM" id="SSF53850">
    <property type="entry name" value="Periplasmic binding protein-like II"/>
    <property type="match status" value="1"/>
</dbReference>
<accession>A0A401ZAN2</accession>
<comment type="caution">
    <text evidence="5">The sequence shown here is derived from an EMBL/GenBank/DDBJ whole genome shotgun (WGS) entry which is preliminary data.</text>
</comment>
<dbReference type="PIRSF" id="PIRSF002741">
    <property type="entry name" value="MppA"/>
    <property type="match status" value="1"/>
</dbReference>
<evidence type="ECO:0000313" key="6">
    <source>
        <dbReference type="Proteomes" id="UP000287224"/>
    </source>
</evidence>
<reference evidence="6" key="1">
    <citation type="submission" date="2018-12" db="EMBL/GenBank/DDBJ databases">
        <title>Tengunoibacter tsumagoiensis gen. nov., sp. nov., Dictyobacter kobayashii sp. nov., D. alpinus sp. nov., and D. joshuensis sp. nov. and description of Dictyobacteraceae fam. nov. within the order Ktedonobacterales isolated from Tengu-no-mugimeshi.</title>
        <authorList>
            <person name="Wang C.M."/>
            <person name="Zheng Y."/>
            <person name="Sakai Y."/>
            <person name="Toyoda A."/>
            <person name="Minakuchi Y."/>
            <person name="Abe K."/>
            <person name="Yokota A."/>
            <person name="Yabe S."/>
        </authorList>
    </citation>
    <scope>NUCLEOTIDE SEQUENCE [LARGE SCALE GENOMIC DNA]</scope>
    <source>
        <strain evidence="6">S-27</strain>
    </source>
</reference>
<evidence type="ECO:0000256" key="1">
    <source>
        <dbReference type="ARBA" id="ARBA00005695"/>
    </source>
</evidence>
<keyword evidence="2" id="KW-0813">Transport</keyword>
<evidence type="ECO:0000256" key="2">
    <source>
        <dbReference type="ARBA" id="ARBA00022448"/>
    </source>
</evidence>
<dbReference type="GO" id="GO:1904680">
    <property type="term" value="F:peptide transmembrane transporter activity"/>
    <property type="evidence" value="ECO:0007669"/>
    <property type="project" value="TreeGrafter"/>
</dbReference>
<dbReference type="PROSITE" id="PS51257">
    <property type="entry name" value="PROKAR_LIPOPROTEIN"/>
    <property type="match status" value="1"/>
</dbReference>
<dbReference type="Gene3D" id="3.40.190.10">
    <property type="entry name" value="Periplasmic binding protein-like II"/>
    <property type="match status" value="1"/>
</dbReference>
<feature type="domain" description="Solute-binding protein family 5" evidence="4">
    <location>
        <begin position="93"/>
        <end position="471"/>
    </location>
</feature>
<evidence type="ECO:0000313" key="5">
    <source>
        <dbReference type="EMBL" id="GCE03883.1"/>
    </source>
</evidence>
<dbReference type="CDD" id="cd08513">
    <property type="entry name" value="PBP2_thermophilic_Hb8_like"/>
    <property type="match status" value="1"/>
</dbReference>
<gene>
    <name evidence="5" type="ORF">KDAU_12120</name>
</gene>
<dbReference type="GO" id="GO:0043190">
    <property type="term" value="C:ATP-binding cassette (ABC) transporter complex"/>
    <property type="evidence" value="ECO:0007669"/>
    <property type="project" value="InterPro"/>
</dbReference>
<dbReference type="Pfam" id="PF00496">
    <property type="entry name" value="SBP_bac_5"/>
    <property type="match status" value="1"/>
</dbReference>
<dbReference type="Proteomes" id="UP000287224">
    <property type="component" value="Unassembled WGS sequence"/>
</dbReference>
<dbReference type="InterPro" id="IPR000914">
    <property type="entry name" value="SBP_5_dom"/>
</dbReference>
<comment type="similarity">
    <text evidence="1">Belongs to the bacterial solute-binding protein 5 family.</text>
</comment>
<keyword evidence="6" id="KW-1185">Reference proteome</keyword>
<evidence type="ECO:0000259" key="4">
    <source>
        <dbReference type="Pfam" id="PF00496"/>
    </source>
</evidence>
<dbReference type="Gene3D" id="3.90.76.10">
    <property type="entry name" value="Dipeptide-binding Protein, Domain 1"/>
    <property type="match status" value="1"/>
</dbReference>
<dbReference type="GO" id="GO:0015833">
    <property type="term" value="P:peptide transport"/>
    <property type="evidence" value="ECO:0007669"/>
    <property type="project" value="TreeGrafter"/>
</dbReference>
<dbReference type="OrthoDB" id="137511at2"/>
<dbReference type="PANTHER" id="PTHR30290:SF9">
    <property type="entry name" value="OLIGOPEPTIDE-BINDING PROTEIN APPA"/>
    <property type="match status" value="1"/>
</dbReference>
<evidence type="ECO:0000256" key="3">
    <source>
        <dbReference type="ARBA" id="ARBA00022729"/>
    </source>
</evidence>
<dbReference type="InterPro" id="IPR030678">
    <property type="entry name" value="Peptide/Ni-bd"/>
</dbReference>
<dbReference type="InterPro" id="IPR039424">
    <property type="entry name" value="SBP_5"/>
</dbReference>
<dbReference type="AlphaFoldDB" id="A0A401ZAN2"/>
<proteinExistence type="inferred from homology"/>
<dbReference type="GO" id="GO:0042597">
    <property type="term" value="C:periplasmic space"/>
    <property type="evidence" value="ECO:0007669"/>
    <property type="project" value="UniProtKB-ARBA"/>
</dbReference>
<name>A0A401ZAN2_9CHLR</name>
<keyword evidence="3" id="KW-0732">Signal</keyword>
<dbReference type="EMBL" id="BIFQ01000001">
    <property type="protein sequence ID" value="GCE03883.1"/>
    <property type="molecule type" value="Genomic_DNA"/>
</dbReference>
<sequence>MFANIRHRYRFITLILSGVTILTLIMSACTPAGTANKPSQTNNTAVTNGGTWIDDLVNEPDSFIPNATVQTFAQMVMQALYTPLFIGDAQGQIHPGLATRIPTVANGDISQDQKTWTFHLRPNLVWSDGQPLNADDVLFTWQLWKNPKFAASNTNVINHIQSAEVSSDKLSITFHLKDAFAPFLTAWTDGGYAPIPKHHFESIPPDQIKKSADNRFPSVVSGPFMMSESKPGDHYTVVRNPKYYRASEHLPHLNKVIFRAVGNQSTVLEDLKSGAIDSAWFLDASKIPAYKKLSNYQLIQTTSAGYEAIHFNENNPALKDVNVRQAVAMAIDQKQLIQVARLGAAQPICTDHSAAYKPGYQEDAKCPALNVDGANQLLDKAGWKMGADKVRQKNGLRLEFQYSTTANNAWREEDETIIQSDLQKIGIKIDIHNYPASTFFSTFLQSGKAGSYDMAEWTSSYNYDANDAANYACDQIGKSNFNWYCNPALDALFSKEQQTTDANARQQVFNQIHDILLKDYPTVTLFSANDLSVAINGTHNYKPGPFVASETVGIMDWWCDNGNCPAKG</sequence>